<evidence type="ECO:0000256" key="6">
    <source>
        <dbReference type="ARBA" id="ARBA00022723"/>
    </source>
</evidence>
<keyword evidence="5" id="KW-0678">Repressor</keyword>
<evidence type="ECO:0000256" key="1">
    <source>
        <dbReference type="ARBA" id="ARBA00004496"/>
    </source>
</evidence>
<dbReference type="Gene3D" id="1.10.10.10">
    <property type="entry name" value="Winged helix-like DNA-binding domain superfamily/Winged helix DNA-binding domain"/>
    <property type="match status" value="1"/>
</dbReference>
<dbReference type="GO" id="GO:1900376">
    <property type="term" value="P:regulation of secondary metabolite biosynthetic process"/>
    <property type="evidence" value="ECO:0007669"/>
    <property type="project" value="TreeGrafter"/>
</dbReference>
<evidence type="ECO:0000313" key="14">
    <source>
        <dbReference type="Proteomes" id="UP001164390"/>
    </source>
</evidence>
<comment type="cofactor">
    <cofactor evidence="12">
        <name>Mn(2+)</name>
        <dbReference type="ChEBI" id="CHEBI:29035"/>
    </cofactor>
    <cofactor evidence="12">
        <name>Fe(2+)</name>
        <dbReference type="ChEBI" id="CHEBI:29033"/>
    </cofactor>
    <text evidence="12">Binds 1 Mn(2+) or Fe(2+) ion per subunit.</text>
</comment>
<evidence type="ECO:0000256" key="3">
    <source>
        <dbReference type="ARBA" id="ARBA00011738"/>
    </source>
</evidence>
<dbReference type="Gene3D" id="3.30.1490.190">
    <property type="match status" value="1"/>
</dbReference>
<comment type="similarity">
    <text evidence="2">Belongs to the Fur family.</text>
</comment>
<dbReference type="InterPro" id="IPR002481">
    <property type="entry name" value="FUR"/>
</dbReference>
<dbReference type="RefSeq" id="WP_271634603.1">
    <property type="nucleotide sequence ID" value="NZ_CP094970.1"/>
</dbReference>
<gene>
    <name evidence="13" type="ORF">L0C25_01485</name>
</gene>
<sequence length="132" mass="14796">MSKPQIRTTRQRRAVAAVLDELDGFSSAQQIHDLLRSQGESIGLSTVYRNLQALADAEEVDVLRKDDGEALYRQCSKGHHHHLVCRHCGRTVEIEGPTVERWTNQKAAENGFVDVQHTLEIFGTCSECRAVP</sequence>
<organism evidence="13 14">
    <name type="scientific">Solicola gregarius</name>
    <dbReference type="NCBI Taxonomy" id="2908642"/>
    <lineage>
        <taxon>Bacteria</taxon>
        <taxon>Bacillati</taxon>
        <taxon>Actinomycetota</taxon>
        <taxon>Actinomycetes</taxon>
        <taxon>Propionibacteriales</taxon>
        <taxon>Nocardioidaceae</taxon>
        <taxon>Solicola</taxon>
    </lineage>
</organism>
<evidence type="ECO:0000256" key="12">
    <source>
        <dbReference type="PIRSR" id="PIRSR602481-2"/>
    </source>
</evidence>
<keyword evidence="7 11" id="KW-0862">Zinc</keyword>
<comment type="subunit">
    <text evidence="3">Homodimer.</text>
</comment>
<reference evidence="13" key="1">
    <citation type="submission" date="2022-01" db="EMBL/GenBank/DDBJ databases">
        <title>Nocardioidaceae gen. sp. A5X3R13.</title>
        <authorList>
            <person name="Lopez Marin M.A."/>
            <person name="Uhlik O."/>
        </authorList>
    </citation>
    <scope>NUCLEOTIDE SEQUENCE</scope>
    <source>
        <strain evidence="13">A5X3R13</strain>
    </source>
</reference>
<dbReference type="InterPro" id="IPR043135">
    <property type="entry name" value="Fur_C"/>
</dbReference>
<dbReference type="GO" id="GO:0008270">
    <property type="term" value="F:zinc ion binding"/>
    <property type="evidence" value="ECO:0007669"/>
    <property type="project" value="TreeGrafter"/>
</dbReference>
<evidence type="ECO:0000256" key="8">
    <source>
        <dbReference type="ARBA" id="ARBA00023015"/>
    </source>
</evidence>
<dbReference type="PANTHER" id="PTHR33202:SF2">
    <property type="entry name" value="FERRIC UPTAKE REGULATION PROTEIN"/>
    <property type="match status" value="1"/>
</dbReference>
<comment type="subcellular location">
    <subcellularLocation>
        <location evidence="1">Cytoplasm</location>
    </subcellularLocation>
</comment>
<feature type="binding site" evidence="11">
    <location>
        <position position="125"/>
    </location>
    <ligand>
        <name>Zn(2+)</name>
        <dbReference type="ChEBI" id="CHEBI:29105"/>
    </ligand>
</feature>
<feature type="binding site" evidence="11">
    <location>
        <position position="85"/>
    </location>
    <ligand>
        <name>Zn(2+)</name>
        <dbReference type="ChEBI" id="CHEBI:29105"/>
    </ligand>
</feature>
<dbReference type="InterPro" id="IPR036388">
    <property type="entry name" value="WH-like_DNA-bd_sf"/>
</dbReference>
<keyword evidence="12" id="KW-0408">Iron</keyword>
<evidence type="ECO:0000256" key="10">
    <source>
        <dbReference type="ARBA" id="ARBA00023163"/>
    </source>
</evidence>
<feature type="binding site" evidence="11">
    <location>
        <position position="128"/>
    </location>
    <ligand>
        <name>Zn(2+)</name>
        <dbReference type="ChEBI" id="CHEBI:29105"/>
    </ligand>
</feature>
<dbReference type="InterPro" id="IPR036390">
    <property type="entry name" value="WH_DNA-bd_sf"/>
</dbReference>
<name>A0AA46TII1_9ACTN</name>
<keyword evidence="8" id="KW-0805">Transcription regulation</keyword>
<dbReference type="Pfam" id="PF01475">
    <property type="entry name" value="FUR"/>
    <property type="match status" value="1"/>
</dbReference>
<keyword evidence="4" id="KW-0963">Cytoplasm</keyword>
<dbReference type="GO" id="GO:0045892">
    <property type="term" value="P:negative regulation of DNA-templated transcription"/>
    <property type="evidence" value="ECO:0007669"/>
    <property type="project" value="TreeGrafter"/>
</dbReference>
<evidence type="ECO:0000256" key="11">
    <source>
        <dbReference type="PIRSR" id="PIRSR602481-1"/>
    </source>
</evidence>
<keyword evidence="6 11" id="KW-0479">Metal-binding</keyword>
<dbReference type="GO" id="GO:0000976">
    <property type="term" value="F:transcription cis-regulatory region binding"/>
    <property type="evidence" value="ECO:0007669"/>
    <property type="project" value="TreeGrafter"/>
</dbReference>
<dbReference type="GO" id="GO:0005829">
    <property type="term" value="C:cytosol"/>
    <property type="evidence" value="ECO:0007669"/>
    <property type="project" value="TreeGrafter"/>
</dbReference>
<dbReference type="SUPFAM" id="SSF46785">
    <property type="entry name" value="Winged helix' DNA-binding domain"/>
    <property type="match status" value="1"/>
</dbReference>
<evidence type="ECO:0000313" key="13">
    <source>
        <dbReference type="EMBL" id="UYM05778.1"/>
    </source>
</evidence>
<dbReference type="EMBL" id="CP094970">
    <property type="protein sequence ID" value="UYM05778.1"/>
    <property type="molecule type" value="Genomic_DNA"/>
</dbReference>
<evidence type="ECO:0000256" key="7">
    <source>
        <dbReference type="ARBA" id="ARBA00022833"/>
    </source>
</evidence>
<dbReference type="KEGG" id="sgrg:L0C25_01485"/>
<dbReference type="PANTHER" id="PTHR33202">
    <property type="entry name" value="ZINC UPTAKE REGULATION PROTEIN"/>
    <property type="match status" value="1"/>
</dbReference>
<feature type="binding site" evidence="12">
    <location>
        <position position="100"/>
    </location>
    <ligand>
        <name>Fe cation</name>
        <dbReference type="ChEBI" id="CHEBI:24875"/>
    </ligand>
</feature>
<proteinExistence type="inferred from homology"/>
<comment type="cofactor">
    <cofactor evidence="11">
        <name>Zn(2+)</name>
        <dbReference type="ChEBI" id="CHEBI:29105"/>
    </cofactor>
    <text evidence="11">Binds 1 zinc ion per subunit.</text>
</comment>
<keyword evidence="9" id="KW-0238">DNA-binding</keyword>
<dbReference type="FunFam" id="1.10.10.10:FF:000459">
    <property type="entry name" value="Ferric uptake regulation protein"/>
    <property type="match status" value="1"/>
</dbReference>
<protein>
    <submittedName>
        <fullName evidence="13">Transcriptional repressor</fullName>
    </submittedName>
</protein>
<feature type="binding site" evidence="11">
    <location>
        <position position="88"/>
    </location>
    <ligand>
        <name>Zn(2+)</name>
        <dbReference type="ChEBI" id="CHEBI:29105"/>
    </ligand>
</feature>
<evidence type="ECO:0000256" key="4">
    <source>
        <dbReference type="ARBA" id="ARBA00022490"/>
    </source>
</evidence>
<keyword evidence="10" id="KW-0804">Transcription</keyword>
<evidence type="ECO:0000256" key="5">
    <source>
        <dbReference type="ARBA" id="ARBA00022491"/>
    </source>
</evidence>
<feature type="binding site" evidence="12">
    <location>
        <position position="117"/>
    </location>
    <ligand>
        <name>Fe cation</name>
        <dbReference type="ChEBI" id="CHEBI:24875"/>
    </ligand>
</feature>
<dbReference type="GO" id="GO:0003700">
    <property type="term" value="F:DNA-binding transcription factor activity"/>
    <property type="evidence" value="ECO:0007669"/>
    <property type="project" value="InterPro"/>
</dbReference>
<dbReference type="CDD" id="cd07153">
    <property type="entry name" value="Fur_like"/>
    <property type="match status" value="1"/>
</dbReference>
<feature type="binding site" evidence="12">
    <location>
        <position position="79"/>
    </location>
    <ligand>
        <name>Fe cation</name>
        <dbReference type="ChEBI" id="CHEBI:24875"/>
    </ligand>
</feature>
<keyword evidence="14" id="KW-1185">Reference proteome</keyword>
<evidence type="ECO:0000256" key="9">
    <source>
        <dbReference type="ARBA" id="ARBA00023125"/>
    </source>
</evidence>
<dbReference type="Proteomes" id="UP001164390">
    <property type="component" value="Chromosome"/>
</dbReference>
<accession>A0AA46TII1</accession>
<evidence type="ECO:0000256" key="2">
    <source>
        <dbReference type="ARBA" id="ARBA00007957"/>
    </source>
</evidence>
<dbReference type="AlphaFoldDB" id="A0AA46TII1"/>